<reference evidence="1" key="1">
    <citation type="submission" date="2021-04" db="EMBL/GenBank/DDBJ databases">
        <title>First draft genome resource for Brassicaceae pathogens Fusarium oxysporum f. sp. raphani and Fusarium oxysporum f. sp. rapae.</title>
        <authorList>
            <person name="Asai S."/>
        </authorList>
    </citation>
    <scope>NUCLEOTIDE SEQUENCE</scope>
    <source>
        <strain evidence="1">Tf1208</strain>
    </source>
</reference>
<dbReference type="Proteomes" id="UP000694050">
    <property type="component" value="Unassembled WGS sequence"/>
</dbReference>
<proteinExistence type="predicted"/>
<dbReference type="AlphaFoldDB" id="A0A8J5P345"/>
<protein>
    <submittedName>
        <fullName evidence="1">Uncharacterized protein</fullName>
    </submittedName>
</protein>
<organism evidence="1 2">
    <name type="scientific">Fusarium oxysporum f. sp. rapae</name>
    <dbReference type="NCBI Taxonomy" id="485398"/>
    <lineage>
        <taxon>Eukaryota</taxon>
        <taxon>Fungi</taxon>
        <taxon>Dikarya</taxon>
        <taxon>Ascomycota</taxon>
        <taxon>Pezizomycotina</taxon>
        <taxon>Sordariomycetes</taxon>
        <taxon>Hypocreomycetidae</taxon>
        <taxon>Hypocreales</taxon>
        <taxon>Nectriaceae</taxon>
        <taxon>Fusarium</taxon>
        <taxon>Fusarium oxysporum species complex</taxon>
    </lineage>
</organism>
<comment type="caution">
    <text evidence="1">The sequence shown here is derived from an EMBL/GenBank/DDBJ whole genome shotgun (WGS) entry which is preliminary data.</text>
</comment>
<accession>A0A8J5P345</accession>
<sequence>MMGLGAPVTYENKYAWVKYSLKPGNKTRGLLDSRVDSQELKDALLYTFVMEGGFLSSPHSYGTLDRLVIDRLQDCGANINAFAGENGQTLLYEICSRINMAYVKTEKGHLLPGHKHPGVAEMYRVKFQELCLSLVDKGADPGLFIDGLTAVDILVRGTEDDKRDNSDFLVDLASEMRNTRRNFLSNGSTPSLIVKRARIGHLLETGSYQFIRTTCTKAGWVE</sequence>
<dbReference type="EMBL" id="JAELUQ010000007">
    <property type="protein sequence ID" value="KAG7411087.1"/>
    <property type="molecule type" value="Genomic_DNA"/>
</dbReference>
<name>A0A8J5P345_FUSOX</name>
<evidence type="ECO:0000313" key="1">
    <source>
        <dbReference type="EMBL" id="KAG7411087.1"/>
    </source>
</evidence>
<gene>
    <name evidence="1" type="ORF">Forpe1208_v010727</name>
</gene>
<evidence type="ECO:0000313" key="2">
    <source>
        <dbReference type="Proteomes" id="UP000694050"/>
    </source>
</evidence>